<dbReference type="EMBL" id="VJMJ01000070">
    <property type="protein sequence ID" value="KAF0738845.1"/>
    <property type="molecule type" value="Genomic_DNA"/>
</dbReference>
<dbReference type="SUPFAM" id="SSF48403">
    <property type="entry name" value="Ankyrin repeat"/>
    <property type="match status" value="1"/>
</dbReference>
<evidence type="ECO:0000313" key="2">
    <source>
        <dbReference type="Proteomes" id="UP000481153"/>
    </source>
</evidence>
<sequence length="230" mass="26009">MYRLPHVTRQVLQVPDLLRCMMQFRQGLHIDMFPLRYLAMPLTTNSADLFPSEFANMDLALSPWYFQHGFGRVLRLVECIPRLLPLVLYHAVYHGIVPVVQLLASAYDLRLASAHHHLLDIAAFTGSVDMFTYLLGVVGPAGMSSYASEWAVENGHLVMVQYLNEHRLASFDAQSVLLAAQWDHVELLRYLLDLVKPASVEEAIAIAASQGRKRAVQFLMSRRSSDVEMT</sequence>
<proteinExistence type="predicted"/>
<comment type="caution">
    <text evidence="1">The sequence shown here is derived from an EMBL/GenBank/DDBJ whole genome shotgun (WGS) entry which is preliminary data.</text>
</comment>
<reference evidence="1 2" key="1">
    <citation type="submission" date="2019-07" db="EMBL/GenBank/DDBJ databases">
        <title>Genomics analysis of Aphanomyces spp. identifies a new class of oomycete effector associated with host adaptation.</title>
        <authorList>
            <person name="Gaulin E."/>
        </authorList>
    </citation>
    <scope>NUCLEOTIDE SEQUENCE [LARGE SCALE GENOMIC DNA]</scope>
    <source>
        <strain evidence="1 2">ATCC 201684</strain>
    </source>
</reference>
<dbReference type="AlphaFoldDB" id="A0A6G0XFC2"/>
<protein>
    <submittedName>
        <fullName evidence="1">Uncharacterized protein</fullName>
    </submittedName>
</protein>
<accession>A0A6G0XFC2</accession>
<dbReference type="PANTHER" id="PTHR46586:SF3">
    <property type="entry name" value="ANKYRIN REPEAT-CONTAINING PROTEIN"/>
    <property type="match status" value="1"/>
</dbReference>
<name>A0A6G0XFC2_9STRA</name>
<keyword evidence="2" id="KW-1185">Reference proteome</keyword>
<organism evidence="1 2">
    <name type="scientific">Aphanomyces euteiches</name>
    <dbReference type="NCBI Taxonomy" id="100861"/>
    <lineage>
        <taxon>Eukaryota</taxon>
        <taxon>Sar</taxon>
        <taxon>Stramenopiles</taxon>
        <taxon>Oomycota</taxon>
        <taxon>Saprolegniomycetes</taxon>
        <taxon>Saprolegniales</taxon>
        <taxon>Verrucalvaceae</taxon>
        <taxon>Aphanomyces</taxon>
    </lineage>
</organism>
<dbReference type="Proteomes" id="UP000481153">
    <property type="component" value="Unassembled WGS sequence"/>
</dbReference>
<dbReference type="VEuPathDB" id="FungiDB:AeMF1_013228"/>
<dbReference type="Gene3D" id="1.25.40.20">
    <property type="entry name" value="Ankyrin repeat-containing domain"/>
    <property type="match status" value="1"/>
</dbReference>
<gene>
    <name evidence="1" type="ORF">Ae201684_005456</name>
</gene>
<evidence type="ECO:0000313" key="1">
    <source>
        <dbReference type="EMBL" id="KAF0738845.1"/>
    </source>
</evidence>
<dbReference type="PANTHER" id="PTHR46586">
    <property type="entry name" value="ANKYRIN REPEAT-CONTAINING PROTEIN"/>
    <property type="match status" value="1"/>
</dbReference>
<dbReference type="InterPro" id="IPR052050">
    <property type="entry name" value="SecEffector_AnkRepeat"/>
</dbReference>
<dbReference type="InterPro" id="IPR036770">
    <property type="entry name" value="Ankyrin_rpt-contain_sf"/>
</dbReference>